<feature type="compositionally biased region" description="Low complexity" evidence="5">
    <location>
        <begin position="1072"/>
        <end position="1086"/>
    </location>
</feature>
<feature type="domain" description="DNA replication checkpoint mediator MRC1" evidence="6">
    <location>
        <begin position="706"/>
        <end position="844"/>
    </location>
</feature>
<feature type="region of interest" description="Disordered" evidence="5">
    <location>
        <begin position="203"/>
        <end position="238"/>
    </location>
</feature>
<dbReference type="Pfam" id="PF09444">
    <property type="entry name" value="MRC1"/>
    <property type="match status" value="1"/>
</dbReference>
<feature type="region of interest" description="Disordered" evidence="5">
    <location>
        <begin position="711"/>
        <end position="746"/>
    </location>
</feature>
<dbReference type="EMBL" id="PKFO01000010">
    <property type="protein sequence ID" value="PVH23376.1"/>
    <property type="molecule type" value="Genomic_DNA"/>
</dbReference>
<evidence type="ECO:0000256" key="3">
    <source>
        <dbReference type="ARBA" id="ARBA00023242"/>
    </source>
</evidence>
<feature type="region of interest" description="Disordered" evidence="5">
    <location>
        <begin position="1067"/>
        <end position="1086"/>
    </location>
</feature>
<feature type="compositionally biased region" description="Acidic residues" evidence="5">
    <location>
        <begin position="132"/>
        <end position="143"/>
    </location>
</feature>
<feature type="coiled-coil region" evidence="4">
    <location>
        <begin position="367"/>
        <end position="400"/>
    </location>
</feature>
<dbReference type="GO" id="GO:0033314">
    <property type="term" value="P:mitotic DNA replication checkpoint signaling"/>
    <property type="evidence" value="ECO:0007669"/>
    <property type="project" value="TreeGrafter"/>
</dbReference>
<dbReference type="PANTHER" id="PTHR14396">
    <property type="entry name" value="CLASPIN"/>
    <property type="match status" value="1"/>
</dbReference>
<protein>
    <recommendedName>
        <fullName evidence="6">DNA replication checkpoint mediator MRC1 domain-containing protein</fullName>
    </recommendedName>
</protein>
<feature type="compositionally biased region" description="Basic and acidic residues" evidence="5">
    <location>
        <begin position="959"/>
        <end position="969"/>
    </location>
</feature>
<dbReference type="GeneID" id="37008441"/>
<feature type="region of interest" description="Disordered" evidence="5">
    <location>
        <begin position="416"/>
        <end position="678"/>
    </location>
</feature>
<dbReference type="OrthoDB" id="2130597at2759"/>
<feature type="region of interest" description="Disordered" evidence="5">
    <location>
        <begin position="951"/>
        <end position="991"/>
    </location>
</feature>
<dbReference type="RefSeq" id="XP_025344316.1">
    <property type="nucleotide sequence ID" value="XM_025486766.1"/>
</dbReference>
<dbReference type="GO" id="GO:0010997">
    <property type="term" value="F:anaphase-promoting complex binding"/>
    <property type="evidence" value="ECO:0007669"/>
    <property type="project" value="TreeGrafter"/>
</dbReference>
<comment type="subcellular location">
    <subcellularLocation>
        <location evidence="1">Nucleus</location>
    </subcellularLocation>
</comment>
<proteinExistence type="predicted"/>
<keyword evidence="4" id="KW-0175">Coiled coil</keyword>
<keyword evidence="8" id="KW-1185">Reference proteome</keyword>
<evidence type="ECO:0000256" key="1">
    <source>
        <dbReference type="ARBA" id="ARBA00004123"/>
    </source>
</evidence>
<feature type="compositionally biased region" description="Acidic residues" evidence="5">
    <location>
        <begin position="854"/>
        <end position="863"/>
    </location>
</feature>
<dbReference type="PANTHER" id="PTHR14396:SF10">
    <property type="entry name" value="CLASPIN"/>
    <property type="match status" value="1"/>
</dbReference>
<feature type="compositionally biased region" description="Basic and acidic residues" evidence="5">
    <location>
        <begin position="500"/>
        <end position="510"/>
    </location>
</feature>
<dbReference type="VEuPathDB" id="FungiDB:CXQ85_003110"/>
<dbReference type="GO" id="GO:0005634">
    <property type="term" value="C:nucleus"/>
    <property type="evidence" value="ECO:0007669"/>
    <property type="project" value="UniProtKB-SubCell"/>
</dbReference>
<feature type="compositionally biased region" description="Acidic residues" evidence="5">
    <location>
        <begin position="426"/>
        <end position="465"/>
    </location>
</feature>
<feature type="compositionally biased region" description="Low complexity" evidence="5">
    <location>
        <begin position="214"/>
        <end position="227"/>
    </location>
</feature>
<keyword evidence="3" id="KW-0539">Nucleus</keyword>
<feature type="compositionally biased region" description="Acidic residues" evidence="5">
    <location>
        <begin position="296"/>
        <end position="305"/>
    </location>
</feature>
<evidence type="ECO:0000256" key="5">
    <source>
        <dbReference type="SAM" id="MobiDB-lite"/>
    </source>
</evidence>
<feature type="compositionally biased region" description="Acidic residues" evidence="5">
    <location>
        <begin position="971"/>
        <end position="989"/>
    </location>
</feature>
<dbReference type="AlphaFoldDB" id="A0A2V1B0R9"/>
<dbReference type="GO" id="GO:0007095">
    <property type="term" value="P:mitotic G2 DNA damage checkpoint signaling"/>
    <property type="evidence" value="ECO:0007669"/>
    <property type="project" value="TreeGrafter"/>
</dbReference>
<dbReference type="Proteomes" id="UP000244309">
    <property type="component" value="Unassembled WGS sequence"/>
</dbReference>
<feature type="compositionally biased region" description="Polar residues" evidence="5">
    <location>
        <begin position="44"/>
        <end position="53"/>
    </location>
</feature>
<gene>
    <name evidence="7" type="ORF">CXQ85_003110</name>
</gene>
<evidence type="ECO:0000313" key="8">
    <source>
        <dbReference type="Proteomes" id="UP000244309"/>
    </source>
</evidence>
<organism evidence="7 8">
    <name type="scientific">Candidozyma haemuli</name>
    <dbReference type="NCBI Taxonomy" id="45357"/>
    <lineage>
        <taxon>Eukaryota</taxon>
        <taxon>Fungi</taxon>
        <taxon>Dikarya</taxon>
        <taxon>Ascomycota</taxon>
        <taxon>Saccharomycotina</taxon>
        <taxon>Pichiomycetes</taxon>
        <taxon>Metschnikowiaceae</taxon>
        <taxon>Candidozyma</taxon>
    </lineage>
</organism>
<sequence>MTELDLSILEKVKKRLQGPGDTQELPQPEPFTVDDATQVIPREPQSQGDSATQEVGELPDFGQSLLFSQPTQKIQKTQKIQPVTQAIKLPQLGIEDVEVLNPSASTQVIPKPIEHDNQAEELEAEITKSSLTDEENDLAADDADTTKDSSIQKTVTTKAEMEQIQKGLSEEKRLRSIKPSFVKRAIDPVQRLVAAFESESEDETAKVLSDHQMPKSSPTTSPVKVSTAGKVDLSDSDDDFDVETTNVLDFISNPPPPRSPVMKIKNTNPMETYAMNLKRQILSSPTRQNEENPSIDLDDSADETTEEKAKAIPELTKAQKLTIKQKFAKKKLESTKKAIFSQFQHLHGTKNSNKLFQELKKANAKQLNELRRENGDAELIEEIEKEEEEMGTLLEREIERVRRIRKKEKLKERAAKALLTGKAPEGSEDEDDGDYREGSEEGEDVPDSDVDLDESDYGSDVDNEEPADHNDVINRRKRVILSDDEAEDDSGAAPMTSKQATEERERRFDDSYMFGGQGSGSNPESEEEDEEIMHVKSDNTPHSQPGQQFHDILDDTEKGSGPYKLFQNLAPGNTNSQATGEASFLQDDSLDKSIEVPSFQDIPPTQSMLESVSNLPTQADVSPTQMVASTQNDDLYSDTEEDYPAAVSRGRNQVQSQLKPVAESEEENEEDPKENEEELKKRLAFYEAKICRKELKARRKRKEMERKGIKGIVEGEAEESEDEWKGIGGLDQEDSDQANSEDERMIDNTLNLDLNDEEIRKKFMEEYHIKDKKDLEKLMDDIKNHRLTKRARGNGFDIELSDEEDELLMAYRRQKLDEQKQRLMENQKLQKLAKNDRAKAFFESIQDEALSVALDEDSDEEETQPSTQADTEKGNSQATEEDEEESQPRKRILHLEESFVQKKLSFLTRNDEDDYNSIQEVSRLQHGIHSDDEVEDIRILKDRSMMNLFKSATPELVDDESRAPKRSIDEIATDEDEDGNEANDSDDEMSQVFKKPSVVSSFRSFNEKRGVQVSSNYFSGVTVNKQYKMAGDAKASISYMSKASKTNSKTKSTMKSNKAMMIEQGIKEVKQKNSSSKIFNSNSAFD</sequence>
<feature type="compositionally biased region" description="Basic and acidic residues" evidence="5">
    <location>
        <begin position="203"/>
        <end position="213"/>
    </location>
</feature>
<feature type="region of interest" description="Disordered" evidence="5">
    <location>
        <begin position="851"/>
        <end position="894"/>
    </location>
</feature>
<comment type="caution">
    <text evidence="7">The sequence shown here is derived from an EMBL/GenBank/DDBJ whole genome shotgun (WGS) entry which is preliminary data.</text>
</comment>
<evidence type="ECO:0000259" key="6">
    <source>
        <dbReference type="Pfam" id="PF09444"/>
    </source>
</evidence>
<name>A0A2V1B0R9_9ASCO</name>
<accession>A0A2V1B0R9</accession>
<dbReference type="InterPro" id="IPR024146">
    <property type="entry name" value="Claspin"/>
</dbReference>
<feature type="region of interest" description="Disordered" evidence="5">
    <location>
        <begin position="284"/>
        <end position="307"/>
    </location>
</feature>
<feature type="compositionally biased region" description="Polar residues" evidence="5">
    <location>
        <begin position="603"/>
        <end position="634"/>
    </location>
</feature>
<dbReference type="STRING" id="45357.A0A2V1B0R9"/>
<feature type="region of interest" description="Disordered" evidence="5">
    <location>
        <begin position="129"/>
        <end position="150"/>
    </location>
</feature>
<feature type="compositionally biased region" description="Acidic residues" evidence="5">
    <location>
        <begin position="731"/>
        <end position="740"/>
    </location>
</feature>
<feature type="region of interest" description="Disordered" evidence="5">
    <location>
        <begin position="14"/>
        <end position="58"/>
    </location>
</feature>
<reference evidence="7 8" key="1">
    <citation type="submission" date="2017-12" db="EMBL/GenBank/DDBJ databases">
        <title>Genome Sequence of a Multidrug-Resistant Candida haemulonii Isolate from a Patient with Chronic Leg Ulcers in Israel.</title>
        <authorList>
            <person name="Chow N.A."/>
            <person name="Gade L."/>
            <person name="Batra D."/>
            <person name="Rowe L.A."/>
            <person name="Ben-Ami R."/>
            <person name="Loparev V.N."/>
            <person name="Litvintseva A.P."/>
        </authorList>
    </citation>
    <scope>NUCLEOTIDE SEQUENCE [LARGE SCALE GENOMIC DNA]</scope>
    <source>
        <strain evidence="7 8">B11899</strain>
    </source>
</reference>
<feature type="compositionally biased region" description="Polar residues" evidence="5">
    <location>
        <begin position="864"/>
        <end position="878"/>
    </location>
</feature>
<feature type="compositionally biased region" description="Acidic residues" evidence="5">
    <location>
        <begin position="663"/>
        <end position="677"/>
    </location>
</feature>
<dbReference type="InterPro" id="IPR018564">
    <property type="entry name" value="Repl_chkpnt_MRC1_dom"/>
</dbReference>
<evidence type="ECO:0000256" key="2">
    <source>
        <dbReference type="ARBA" id="ARBA00022553"/>
    </source>
</evidence>
<keyword evidence="2" id="KW-0597">Phosphoprotein</keyword>
<evidence type="ECO:0000313" key="7">
    <source>
        <dbReference type="EMBL" id="PVH23376.1"/>
    </source>
</evidence>
<feature type="compositionally biased region" description="Polar residues" evidence="5">
    <location>
        <begin position="570"/>
        <end position="580"/>
    </location>
</feature>
<evidence type="ECO:0000256" key="4">
    <source>
        <dbReference type="SAM" id="Coils"/>
    </source>
</evidence>